<dbReference type="InterPro" id="IPR050109">
    <property type="entry name" value="HTH-type_TetR-like_transc_reg"/>
</dbReference>
<name>A0A365YGK9_9MICC</name>
<dbReference type="RefSeq" id="WP_113607115.1">
    <property type="nucleotide sequence ID" value="NZ_POAF01000003.1"/>
</dbReference>
<dbReference type="Gene3D" id="1.10.357.10">
    <property type="entry name" value="Tetracycline Repressor, domain 2"/>
    <property type="match status" value="1"/>
</dbReference>
<dbReference type="InterPro" id="IPR009057">
    <property type="entry name" value="Homeodomain-like_sf"/>
</dbReference>
<evidence type="ECO:0000313" key="4">
    <source>
        <dbReference type="EMBL" id="RBM01846.1"/>
    </source>
</evidence>
<proteinExistence type="predicted"/>
<dbReference type="Pfam" id="PF00440">
    <property type="entry name" value="TetR_N"/>
    <property type="match status" value="1"/>
</dbReference>
<organism evidence="4 5">
    <name type="scientific">Glutamicibacter soli</name>
    <dbReference type="NCBI Taxonomy" id="453836"/>
    <lineage>
        <taxon>Bacteria</taxon>
        <taxon>Bacillati</taxon>
        <taxon>Actinomycetota</taxon>
        <taxon>Actinomycetes</taxon>
        <taxon>Micrococcales</taxon>
        <taxon>Micrococcaceae</taxon>
        <taxon>Glutamicibacter</taxon>
    </lineage>
</organism>
<feature type="DNA-binding region" description="H-T-H motif" evidence="2">
    <location>
        <begin position="40"/>
        <end position="59"/>
    </location>
</feature>
<dbReference type="GO" id="GO:0000976">
    <property type="term" value="F:transcription cis-regulatory region binding"/>
    <property type="evidence" value="ECO:0007669"/>
    <property type="project" value="TreeGrafter"/>
</dbReference>
<dbReference type="SUPFAM" id="SSF46689">
    <property type="entry name" value="Homeodomain-like"/>
    <property type="match status" value="1"/>
</dbReference>
<keyword evidence="1 2" id="KW-0238">DNA-binding</keyword>
<keyword evidence="5" id="KW-1185">Reference proteome</keyword>
<dbReference type="PANTHER" id="PTHR30055:SF242">
    <property type="entry name" value="HTH-TYPE TRANSCRIPTIONAL REPRESSOR KSTR"/>
    <property type="match status" value="1"/>
</dbReference>
<dbReference type="EMBL" id="POAF01000003">
    <property type="protein sequence ID" value="RBM01846.1"/>
    <property type="molecule type" value="Genomic_DNA"/>
</dbReference>
<evidence type="ECO:0000259" key="3">
    <source>
        <dbReference type="PROSITE" id="PS50977"/>
    </source>
</evidence>
<evidence type="ECO:0000256" key="2">
    <source>
        <dbReference type="PROSITE-ProRule" id="PRU00335"/>
    </source>
</evidence>
<accession>A0A365YGK9</accession>
<gene>
    <name evidence="4" type="ORF">C1H84_08395</name>
</gene>
<feature type="domain" description="HTH tetR-type" evidence="3">
    <location>
        <begin position="17"/>
        <end position="77"/>
    </location>
</feature>
<evidence type="ECO:0000313" key="5">
    <source>
        <dbReference type="Proteomes" id="UP000252167"/>
    </source>
</evidence>
<dbReference type="PANTHER" id="PTHR30055">
    <property type="entry name" value="HTH-TYPE TRANSCRIPTIONAL REGULATOR RUTR"/>
    <property type="match status" value="1"/>
</dbReference>
<dbReference type="Proteomes" id="UP000252167">
    <property type="component" value="Unassembled WGS sequence"/>
</dbReference>
<comment type="caution">
    <text evidence="4">The sequence shown here is derived from an EMBL/GenBank/DDBJ whole genome shotgun (WGS) entry which is preliminary data.</text>
</comment>
<dbReference type="GO" id="GO:0003700">
    <property type="term" value="F:DNA-binding transcription factor activity"/>
    <property type="evidence" value="ECO:0007669"/>
    <property type="project" value="TreeGrafter"/>
</dbReference>
<sequence length="201" mass="22517">MAGTISTEQAELPAYQVVRRQRIIDAGKDLLRVQDYDSIQIRDVASEANVALGTLYRYFNSKEHLYANVVYDWALPFAQRTVPAGAGLSTTEVISRRLRNALSSFEKHPYFYKAILQLRSSTAEDVAPVMARLGEVLEAPIREAMSALDDAEAADITVMVWALLLDVVSRVILKDKTMEQAYGVLDRFVALIQHRLEQAEA</sequence>
<dbReference type="PRINTS" id="PR00455">
    <property type="entry name" value="HTHTETR"/>
</dbReference>
<dbReference type="AlphaFoldDB" id="A0A365YGK9"/>
<evidence type="ECO:0000256" key="1">
    <source>
        <dbReference type="ARBA" id="ARBA00023125"/>
    </source>
</evidence>
<dbReference type="PROSITE" id="PS50977">
    <property type="entry name" value="HTH_TETR_2"/>
    <property type="match status" value="1"/>
</dbReference>
<protein>
    <submittedName>
        <fullName evidence="4">TetR/AcrR family transcriptional regulator</fullName>
    </submittedName>
</protein>
<dbReference type="InterPro" id="IPR001647">
    <property type="entry name" value="HTH_TetR"/>
</dbReference>
<reference evidence="4 5" key="1">
    <citation type="submission" date="2018-01" db="EMBL/GenBank/DDBJ databases">
        <title>Glutamicibacter soli strain NHPC-3 Whole genome sequence and assembly.</title>
        <authorList>
            <person name="Choudhury P."/>
            <person name="Gupta D."/>
            <person name="Sengupta K."/>
            <person name="Jawed A."/>
            <person name="Sultana N."/>
            <person name="Saha P."/>
        </authorList>
    </citation>
    <scope>NUCLEOTIDE SEQUENCE [LARGE SCALE GENOMIC DNA]</scope>
    <source>
        <strain evidence="4 5">NHPC-3</strain>
    </source>
</reference>